<dbReference type="PROSITE" id="PS00028">
    <property type="entry name" value="ZINC_FINGER_C2H2_1"/>
    <property type="match status" value="6"/>
</dbReference>
<organism evidence="9">
    <name type="scientific">Pararge aegeria</name>
    <name type="common">speckled wood butterfly</name>
    <dbReference type="NCBI Taxonomy" id="116150"/>
    <lineage>
        <taxon>Eukaryota</taxon>
        <taxon>Metazoa</taxon>
        <taxon>Ecdysozoa</taxon>
        <taxon>Arthropoda</taxon>
        <taxon>Hexapoda</taxon>
        <taxon>Insecta</taxon>
        <taxon>Pterygota</taxon>
        <taxon>Neoptera</taxon>
        <taxon>Endopterygota</taxon>
        <taxon>Lepidoptera</taxon>
        <taxon>Glossata</taxon>
        <taxon>Ditrysia</taxon>
        <taxon>Papilionoidea</taxon>
        <taxon>Nymphalidae</taxon>
        <taxon>Satyrinae</taxon>
        <taxon>Satyrini</taxon>
        <taxon>Parargina</taxon>
        <taxon>Pararge</taxon>
    </lineage>
</organism>
<keyword evidence="3" id="KW-0677">Repeat</keyword>
<dbReference type="FunFam" id="3.30.160.60:FF:000446">
    <property type="entry name" value="Zinc finger protein"/>
    <property type="match status" value="1"/>
</dbReference>
<feature type="domain" description="C2H2-type" evidence="8">
    <location>
        <begin position="250"/>
        <end position="277"/>
    </location>
</feature>
<accession>S4PB29</accession>
<dbReference type="InterPro" id="IPR013087">
    <property type="entry name" value="Znf_C2H2_type"/>
</dbReference>
<evidence type="ECO:0000259" key="8">
    <source>
        <dbReference type="PROSITE" id="PS50157"/>
    </source>
</evidence>
<feature type="domain" description="C2H2-type" evidence="8">
    <location>
        <begin position="306"/>
        <end position="333"/>
    </location>
</feature>
<dbReference type="FunFam" id="3.30.160.60:FF:000882">
    <property type="entry name" value="Predicted gene, 21060"/>
    <property type="match status" value="1"/>
</dbReference>
<dbReference type="PROSITE" id="PS50157">
    <property type="entry name" value="ZINC_FINGER_C2H2_2"/>
    <property type="match status" value="7"/>
</dbReference>
<evidence type="ECO:0000256" key="3">
    <source>
        <dbReference type="ARBA" id="ARBA00022737"/>
    </source>
</evidence>
<feature type="domain" description="C2H2-type" evidence="8">
    <location>
        <begin position="278"/>
        <end position="305"/>
    </location>
</feature>
<evidence type="ECO:0000256" key="7">
    <source>
        <dbReference type="PROSITE-ProRule" id="PRU00042"/>
    </source>
</evidence>
<dbReference type="GO" id="GO:0003700">
    <property type="term" value="F:DNA-binding transcription factor activity"/>
    <property type="evidence" value="ECO:0007669"/>
    <property type="project" value="TreeGrafter"/>
</dbReference>
<keyword evidence="4 7" id="KW-0863">Zinc-finger</keyword>
<keyword evidence="5" id="KW-0862">Zinc</keyword>
<sequence>MDGVYKVTTNVEMKNEKPDDSLLSVDIGVLVKQEPLDQALMDTYDNIYDSQFDVVKEEVTSNSSGMEIIYNSEYDVNSDVPYNLSFKEEITELVEESESPEHSSFSDLSARHSYMMTYVKVEHLDSFTSLPADCALAHDTPSRSTEDTSLNEASALKENILNGQKKRKLKKVKNGVQSENGFLVTPNKNIELSYCKLCSYKSISKANLERHMNKHSSKTMSLTCEICEYKFTTRGNLHRHMRNHSGEKPFSCNICGYKFFWKFRLDFHMKSHTGEKGFSCYICQNKFTTKSNLMVHVKKHTGEKPFSCDICDKKYLTKGSIVVHMRNHTGEKPFSCGICKNRFTTKNSLMYHMSSHSGDRPYSCIHCEKNYITKGTLTAHMRNHTRQKAFSCDLCNYKSVFKSYLVTHMKSHSDSDFM</sequence>
<evidence type="ECO:0000256" key="4">
    <source>
        <dbReference type="ARBA" id="ARBA00022771"/>
    </source>
</evidence>
<dbReference type="FunFam" id="3.30.160.60:FF:000264">
    <property type="entry name" value="Zinc finger protein 236"/>
    <property type="match status" value="2"/>
</dbReference>
<protein>
    <submittedName>
        <fullName evidence="9">Gastrula zinc finger protein XlCGF57.1</fullName>
    </submittedName>
</protein>
<dbReference type="AlphaFoldDB" id="S4PB29"/>
<feature type="domain" description="C2H2-type" evidence="8">
    <location>
        <begin position="362"/>
        <end position="389"/>
    </location>
</feature>
<dbReference type="GO" id="GO:0008270">
    <property type="term" value="F:zinc ion binding"/>
    <property type="evidence" value="ECO:0007669"/>
    <property type="project" value="UniProtKB-KW"/>
</dbReference>
<dbReference type="EMBL" id="GAIX01006147">
    <property type="protein sequence ID" value="JAA86413.1"/>
    <property type="molecule type" value="Transcribed_RNA"/>
</dbReference>
<feature type="domain" description="C2H2-type" evidence="8">
    <location>
        <begin position="334"/>
        <end position="361"/>
    </location>
</feature>
<proteinExistence type="predicted"/>
<dbReference type="PANTHER" id="PTHR24390">
    <property type="entry name" value="ZINC FINGER PROTEIN"/>
    <property type="match status" value="1"/>
</dbReference>
<name>S4PB29_9NEOP</name>
<dbReference type="GO" id="GO:0032502">
    <property type="term" value="P:developmental process"/>
    <property type="evidence" value="ECO:0007669"/>
    <property type="project" value="UniProtKB-ARBA"/>
</dbReference>
<keyword evidence="2" id="KW-0479">Metal-binding</keyword>
<evidence type="ECO:0000256" key="6">
    <source>
        <dbReference type="ARBA" id="ARBA00023242"/>
    </source>
</evidence>
<dbReference type="Gene3D" id="3.30.160.60">
    <property type="entry name" value="Classic Zinc Finger"/>
    <property type="match status" value="7"/>
</dbReference>
<keyword evidence="6" id="KW-0539">Nucleus</keyword>
<evidence type="ECO:0000313" key="9">
    <source>
        <dbReference type="EMBL" id="JAA86413.1"/>
    </source>
</evidence>
<evidence type="ECO:0000256" key="5">
    <source>
        <dbReference type="ARBA" id="ARBA00022833"/>
    </source>
</evidence>
<dbReference type="GO" id="GO:0005634">
    <property type="term" value="C:nucleus"/>
    <property type="evidence" value="ECO:0007669"/>
    <property type="project" value="UniProtKB-SubCell"/>
</dbReference>
<dbReference type="GO" id="GO:0006357">
    <property type="term" value="P:regulation of transcription by RNA polymerase II"/>
    <property type="evidence" value="ECO:0007669"/>
    <property type="project" value="TreeGrafter"/>
</dbReference>
<dbReference type="GO" id="GO:0000978">
    <property type="term" value="F:RNA polymerase II cis-regulatory region sequence-specific DNA binding"/>
    <property type="evidence" value="ECO:0007669"/>
    <property type="project" value="TreeGrafter"/>
</dbReference>
<dbReference type="SUPFAM" id="SSF57667">
    <property type="entry name" value="beta-beta-alpha zinc fingers"/>
    <property type="match status" value="4"/>
</dbReference>
<dbReference type="SMART" id="SM00355">
    <property type="entry name" value="ZnF_C2H2"/>
    <property type="match status" value="8"/>
</dbReference>
<evidence type="ECO:0000256" key="1">
    <source>
        <dbReference type="ARBA" id="ARBA00004123"/>
    </source>
</evidence>
<dbReference type="PANTHER" id="PTHR24390:SF237">
    <property type="entry name" value="FI23536P1-RELATED"/>
    <property type="match status" value="1"/>
</dbReference>
<comment type="subcellular location">
    <subcellularLocation>
        <location evidence="1">Nucleus</location>
    </subcellularLocation>
</comment>
<dbReference type="Pfam" id="PF00096">
    <property type="entry name" value="zf-C2H2"/>
    <property type="match status" value="5"/>
</dbReference>
<reference evidence="9" key="1">
    <citation type="journal article" date="2013" name="BMC Genomics">
        <title>Unscrambling butterfly oogenesis.</title>
        <authorList>
            <person name="Carter J.M."/>
            <person name="Baker S.C."/>
            <person name="Pink R."/>
            <person name="Carter D.R."/>
            <person name="Collins A."/>
            <person name="Tomlin J."/>
            <person name="Gibbs M."/>
            <person name="Breuker C.J."/>
        </authorList>
    </citation>
    <scope>NUCLEOTIDE SEQUENCE</scope>
    <source>
        <tissue evidence="9">Ovary</tissue>
    </source>
</reference>
<dbReference type="FunFam" id="3.30.160.60:FF:000202">
    <property type="entry name" value="Zinc finger protein 574"/>
    <property type="match status" value="1"/>
</dbReference>
<feature type="domain" description="C2H2-type" evidence="8">
    <location>
        <begin position="390"/>
        <end position="417"/>
    </location>
</feature>
<reference evidence="9" key="2">
    <citation type="submission" date="2013-05" db="EMBL/GenBank/DDBJ databases">
        <authorList>
            <person name="Carter J.-M."/>
            <person name="Baker S.C."/>
            <person name="Pink R."/>
            <person name="Carter D.R.F."/>
            <person name="Collins A."/>
            <person name="Tomlin J."/>
            <person name="Gibbs M."/>
            <person name="Breuker C.J."/>
        </authorList>
    </citation>
    <scope>NUCLEOTIDE SEQUENCE</scope>
    <source>
        <tissue evidence="9">Ovary</tissue>
    </source>
</reference>
<evidence type="ECO:0000256" key="2">
    <source>
        <dbReference type="ARBA" id="ARBA00022723"/>
    </source>
</evidence>
<dbReference type="InterPro" id="IPR036236">
    <property type="entry name" value="Znf_C2H2_sf"/>
</dbReference>
<feature type="domain" description="C2H2-type" evidence="8">
    <location>
        <begin position="222"/>
        <end position="249"/>
    </location>
</feature>
<dbReference type="FunFam" id="3.30.160.60:FF:000100">
    <property type="entry name" value="Zinc finger 45-like"/>
    <property type="match status" value="1"/>
</dbReference>